<dbReference type="Pfam" id="PF00004">
    <property type="entry name" value="AAA"/>
    <property type="match status" value="1"/>
</dbReference>
<evidence type="ECO:0000259" key="2">
    <source>
        <dbReference type="Pfam" id="PF26600"/>
    </source>
</evidence>
<feature type="domain" description="Putative CHCC zinc finger" evidence="2">
    <location>
        <begin position="234"/>
        <end position="261"/>
    </location>
</feature>
<dbReference type="InterPro" id="IPR058254">
    <property type="entry name" value="zf-CHCC_shd"/>
</dbReference>
<dbReference type="Pfam" id="PF26601">
    <property type="entry name" value="zf-CHCC_ins"/>
    <property type="match status" value="2"/>
</dbReference>
<protein>
    <recommendedName>
        <fullName evidence="6">AAA+ ATPase domain-containing protein</fullName>
    </recommendedName>
</protein>
<dbReference type="AlphaFoldDB" id="A0AAV0TPQ5"/>
<accession>A0AAV0TPQ5</accession>
<feature type="domain" description="Putative CHCC zinc finger" evidence="3">
    <location>
        <begin position="88"/>
        <end position="139"/>
    </location>
</feature>
<comment type="caution">
    <text evidence="4">The sequence shown here is derived from an EMBL/GenBank/DDBJ whole genome shotgun (WGS) entry which is preliminary data.</text>
</comment>
<dbReference type="Pfam" id="PF26600">
    <property type="entry name" value="zf-CHCC_shd"/>
    <property type="match status" value="4"/>
</dbReference>
<dbReference type="PANTHER" id="PTHR43392">
    <property type="entry name" value="AAA-TYPE ATPASE FAMILY PROTEIN / ANKYRIN REPEAT FAMILY PROTEIN"/>
    <property type="match status" value="1"/>
</dbReference>
<feature type="domain" description="Putative CHCC zinc finger" evidence="2">
    <location>
        <begin position="55"/>
        <end position="87"/>
    </location>
</feature>
<dbReference type="CDD" id="cd00009">
    <property type="entry name" value="AAA"/>
    <property type="match status" value="1"/>
</dbReference>
<name>A0AAV0TPQ5_9STRA</name>
<gene>
    <name evidence="4" type="ORF">PDE001_LOCUS3356</name>
</gene>
<evidence type="ECO:0000313" key="4">
    <source>
        <dbReference type="EMBL" id="CAI5725450.1"/>
    </source>
</evidence>
<feature type="domain" description="Putative CHCC zinc finger" evidence="2">
    <location>
        <begin position="330"/>
        <end position="364"/>
    </location>
</feature>
<dbReference type="InterPro" id="IPR027417">
    <property type="entry name" value="P-loop_NTPase"/>
</dbReference>
<proteinExistence type="predicted"/>
<dbReference type="EMBL" id="CANTFM010000571">
    <property type="protein sequence ID" value="CAI5725450.1"/>
    <property type="molecule type" value="Genomic_DNA"/>
</dbReference>
<evidence type="ECO:0000259" key="1">
    <source>
        <dbReference type="Pfam" id="PF00004"/>
    </source>
</evidence>
<feature type="domain" description="Putative CHCC zinc finger" evidence="2">
    <location>
        <begin position="367"/>
        <end position="392"/>
    </location>
</feature>
<dbReference type="Gene3D" id="3.40.50.300">
    <property type="entry name" value="P-loop containing nucleotide triphosphate hydrolases"/>
    <property type="match status" value="1"/>
</dbReference>
<dbReference type="InterPro" id="IPR050773">
    <property type="entry name" value="CbxX/CfxQ_RuBisCO_ESX"/>
</dbReference>
<dbReference type="Proteomes" id="UP001162029">
    <property type="component" value="Unassembled WGS sequence"/>
</dbReference>
<keyword evidence="5" id="KW-1185">Reference proteome</keyword>
<dbReference type="PANTHER" id="PTHR43392:SF2">
    <property type="entry name" value="AAA-TYPE ATPASE FAMILY PROTEIN _ ANKYRIN REPEAT FAMILY PROTEIN"/>
    <property type="match status" value="1"/>
</dbReference>
<evidence type="ECO:0008006" key="6">
    <source>
        <dbReference type="Google" id="ProtNLM"/>
    </source>
</evidence>
<dbReference type="InterPro" id="IPR058255">
    <property type="entry name" value="zf-CHCC_ins"/>
</dbReference>
<dbReference type="InterPro" id="IPR003959">
    <property type="entry name" value="ATPase_AAA_core"/>
</dbReference>
<evidence type="ECO:0000259" key="3">
    <source>
        <dbReference type="Pfam" id="PF26601"/>
    </source>
</evidence>
<organism evidence="4 5">
    <name type="scientific">Peronospora destructor</name>
    <dbReference type="NCBI Taxonomy" id="86335"/>
    <lineage>
        <taxon>Eukaryota</taxon>
        <taxon>Sar</taxon>
        <taxon>Stramenopiles</taxon>
        <taxon>Oomycota</taxon>
        <taxon>Peronosporomycetes</taxon>
        <taxon>Peronosporales</taxon>
        <taxon>Peronosporaceae</taxon>
        <taxon>Peronospora</taxon>
    </lineage>
</organism>
<feature type="domain" description="Putative CHCC zinc finger" evidence="3">
    <location>
        <begin position="263"/>
        <end position="327"/>
    </location>
</feature>
<sequence>MLLTQRNRGRVDFVAGLQQRGYRAARVLGVQTRSECTCIEFDRCSKGLAPPCAEKVEFTPPCQHTVSLSCHDRQDYSSKARRFVCKEKVRMSLPRCSHETVVSCPTAETLEQWTGESCATTDFVQEGENYGPKDYFCKQTVKFQRRCGHFEMCRDVSEHLSLRKVHRVVRNRLWWRILNAAMIAQRRVLRKTNSTTRSHDFLKSSEDINPLETVQEGDSSNYRSYGLNIQCTREVVYIRACGHKKNMKCSEARHIMTVCDELVTAELPICGHLVQLQCHLTKHLSTWQPWQVQSPSIKLLREDSVVDDTLPVSGSRPGVLKSILKDCGAPVRFRRTTTCGHDVEMKCCDAFNILKRKQLPGSCSVRVMKVLNCGHEVPMKCSEEADSVSCHESVENPCWNFGSCASKVMVPCKRSEITAECTKEIEWLCSEGHSFALRLCSRGIPSDCLSCSSARLDAAIKSTDRILSDTKLSRWSPETARFLPTMDGVTHIAMSSSSKREFLVRKVKLLEKFREGLNLSAQWSNTLFSPVEFRVFVVLNQKLQAHPIDKFEMRDFGSPKTLNGIEVYEATQTNFKRVAGSKKVCILFGCVYTVKHLRNPVDIPKSKGRKGAKVRTWVDRQASHGYDALYRDAKSCEHGNWIIWHPYVLFPVHRVEVADSNRQNILECLPEKTQVGEPPLKVNFKKLTGVGNVEESKPDAVTQARSIMLEKDLEKLRQLAGSVSPLYEKVNVWHPWDGKSLSTGAVDAIPQRTEKSLASKLSFVSTKVANTAISQPKTPFGGISYVQTLQSQGKLKEDGNLLLALELLAVRKQETAEAQSKLDEYVAHVCVEGGGYAHPLVIVAFARLAVRLSLTHSSDIQRKLVAIFASLYPEASALWLTDSEVRLVQTSGSQTNTVGSIVSGSTSVKDKWESLNSQYSCRSDAMENLLKMVGLMKVKHAAVNMFKNAMVLQQLSIAQRKKNSMAFNYCFVGNPGTGKTTVARLFADVLRDSKIRRTNTFIECTAQMLKDKGADEFRSKLQKATGGVLFIDEAYELDPAGDFKWQNC</sequence>
<dbReference type="GO" id="GO:0005524">
    <property type="term" value="F:ATP binding"/>
    <property type="evidence" value="ECO:0007669"/>
    <property type="project" value="InterPro"/>
</dbReference>
<feature type="domain" description="ATPase AAA-type core" evidence="1">
    <location>
        <begin position="970"/>
        <end position="1040"/>
    </location>
</feature>
<evidence type="ECO:0000313" key="5">
    <source>
        <dbReference type="Proteomes" id="UP001162029"/>
    </source>
</evidence>
<dbReference type="SUPFAM" id="SSF52540">
    <property type="entry name" value="P-loop containing nucleoside triphosphate hydrolases"/>
    <property type="match status" value="1"/>
</dbReference>
<reference evidence="4" key="1">
    <citation type="submission" date="2022-12" db="EMBL/GenBank/DDBJ databases">
        <authorList>
            <person name="Webb A."/>
        </authorList>
    </citation>
    <scope>NUCLEOTIDE SEQUENCE</scope>
    <source>
        <strain evidence="4">Pd1</strain>
    </source>
</reference>
<dbReference type="GO" id="GO:0016887">
    <property type="term" value="F:ATP hydrolysis activity"/>
    <property type="evidence" value="ECO:0007669"/>
    <property type="project" value="InterPro"/>
</dbReference>